<name>A0ABZ3FG29_9FIRM</name>
<keyword evidence="2" id="KW-1185">Reference proteome</keyword>
<dbReference type="RefSeq" id="WP_343336892.1">
    <property type="nucleotide sequence ID" value="NZ_CP154622.1"/>
</dbReference>
<evidence type="ECO:0000313" key="2">
    <source>
        <dbReference type="Proteomes" id="UP001477947"/>
    </source>
</evidence>
<accession>A0ABZ3FG29</accession>
<dbReference type="EMBL" id="CP154622">
    <property type="protein sequence ID" value="XAM41699.1"/>
    <property type="molecule type" value="Genomic_DNA"/>
</dbReference>
<dbReference type="Proteomes" id="UP001477947">
    <property type="component" value="Chromosome"/>
</dbReference>
<sequence>MEENNQDNKIIVSILEDASETLNKIDKSFSKKKEIDDNLNTIAEEVGKIRKRMNQIRSDLDEGIESVRFYKQQLDDALISFNTDYIIPIRNIIVANLPGEIKTEEDVRQYKIRYNNMYTKETEELEFSNRLSNNIYLFENCYDNNKNKGLEYVCIGKIVIDNIDMNNEYYEVTININTEEKSVKNEYREVKIPINNKLRIYNIISTLNTILYYGK</sequence>
<protein>
    <submittedName>
        <fullName evidence="1">Uncharacterized protein</fullName>
    </submittedName>
</protein>
<proteinExistence type="predicted"/>
<organism evidence="1 2">
    <name type="scientific">Terrisporobacter petrolearius</name>
    <dbReference type="NCBI Taxonomy" id="1460447"/>
    <lineage>
        <taxon>Bacteria</taxon>
        <taxon>Bacillati</taxon>
        <taxon>Bacillota</taxon>
        <taxon>Clostridia</taxon>
        <taxon>Peptostreptococcales</taxon>
        <taxon>Peptostreptococcaceae</taxon>
        <taxon>Terrisporobacter</taxon>
    </lineage>
</organism>
<evidence type="ECO:0000313" key="1">
    <source>
        <dbReference type="EMBL" id="XAM41699.1"/>
    </source>
</evidence>
<gene>
    <name evidence="1" type="ORF">TPELB_20120</name>
</gene>
<reference evidence="1 2" key="1">
    <citation type="submission" date="2024-04" db="EMBL/GenBank/DDBJ databases">
        <title>Isolation and characterization of novel acetogenic strains of the genera Terrisporobacter and Acetoanaerobium.</title>
        <authorList>
            <person name="Boeer T."/>
            <person name="Schueler M.A."/>
            <person name="Lueschen A."/>
            <person name="Eysell L."/>
            <person name="Droege J."/>
            <person name="Heinemann M."/>
            <person name="Engelhardt L."/>
            <person name="Basen M."/>
            <person name="Daniel R."/>
        </authorList>
    </citation>
    <scope>NUCLEOTIDE SEQUENCE [LARGE SCALE GENOMIC DNA]</scope>
    <source>
        <strain evidence="1 2">ELB</strain>
    </source>
</reference>